<dbReference type="Gene3D" id="1.10.10.10">
    <property type="entry name" value="Winged helix-like DNA-binding domain superfamily/Winged helix DNA-binding domain"/>
    <property type="match status" value="1"/>
</dbReference>
<dbReference type="GO" id="GO:0003700">
    <property type="term" value="F:DNA-binding transcription factor activity"/>
    <property type="evidence" value="ECO:0007669"/>
    <property type="project" value="TreeGrafter"/>
</dbReference>
<evidence type="ECO:0000313" key="2">
    <source>
        <dbReference type="Proteomes" id="UP000032025"/>
    </source>
</evidence>
<dbReference type="InterPro" id="IPR000944">
    <property type="entry name" value="Tscrpt_reg_Rrf2"/>
</dbReference>
<evidence type="ECO:0000313" key="1">
    <source>
        <dbReference type="EMBL" id="GAN12352.1"/>
    </source>
</evidence>
<dbReference type="RefSeq" id="WP_267884181.1">
    <property type="nucleotide sequence ID" value="NZ_BBJS01000007.1"/>
</dbReference>
<sequence>MDARLSRMLHLLIHMGRMEGPLTSDDAAMMLGTNPVVVRRTMAGLRDAGYVRSMKGHGGGWSLTCGLDGITMLDVHRALGENRIFALGPADPAATCLVEQAVNGSLEEALREAEALLLRRLGEVTLADIAADFDRRMAELPFGDIAARGQGRPLRNA</sequence>
<dbReference type="Proteomes" id="UP000032025">
    <property type="component" value="Unassembled WGS sequence"/>
</dbReference>
<dbReference type="InterPro" id="IPR036388">
    <property type="entry name" value="WH-like_DNA-bd_sf"/>
</dbReference>
<gene>
    <name evidence="1" type="ORF">SP6_07_01380</name>
</gene>
<dbReference type="EMBL" id="BBJS01000007">
    <property type="protein sequence ID" value="GAN12352.1"/>
    <property type="molecule type" value="Genomic_DNA"/>
</dbReference>
<reference evidence="1 2" key="1">
    <citation type="submission" date="2014-08" db="EMBL/GenBank/DDBJ databases">
        <title>Whole genome shotgun sequence of Sphingomonas paucimobilis NBRC 13935.</title>
        <authorList>
            <person name="Hosoyama A."/>
            <person name="Hashimoto M."/>
            <person name="Hosoyama Y."/>
            <person name="Noguchi M."/>
            <person name="Uohara A."/>
            <person name="Ohji S."/>
            <person name="Katano-Makiyama Y."/>
            <person name="Ichikawa N."/>
            <person name="Kimura A."/>
            <person name="Yamazoe A."/>
            <person name="Fujita N."/>
        </authorList>
    </citation>
    <scope>NUCLEOTIDE SEQUENCE [LARGE SCALE GENOMIC DNA]</scope>
    <source>
        <strain evidence="1 2">NBRC 13935</strain>
    </source>
</reference>
<organism evidence="1 2">
    <name type="scientific">Sphingomonas paucimobilis NBRC 13935</name>
    <dbReference type="NCBI Taxonomy" id="1219050"/>
    <lineage>
        <taxon>Bacteria</taxon>
        <taxon>Pseudomonadati</taxon>
        <taxon>Pseudomonadota</taxon>
        <taxon>Alphaproteobacteria</taxon>
        <taxon>Sphingomonadales</taxon>
        <taxon>Sphingomonadaceae</taxon>
        <taxon>Sphingomonas</taxon>
    </lineage>
</organism>
<dbReference type="GO" id="GO:0005829">
    <property type="term" value="C:cytosol"/>
    <property type="evidence" value="ECO:0007669"/>
    <property type="project" value="TreeGrafter"/>
</dbReference>
<comment type="caution">
    <text evidence="1">The sequence shown here is derived from an EMBL/GenBank/DDBJ whole genome shotgun (WGS) entry which is preliminary data.</text>
</comment>
<dbReference type="PROSITE" id="PS51197">
    <property type="entry name" value="HTH_RRF2_2"/>
    <property type="match status" value="1"/>
</dbReference>
<dbReference type="SUPFAM" id="SSF46785">
    <property type="entry name" value="Winged helix' DNA-binding domain"/>
    <property type="match status" value="1"/>
</dbReference>
<dbReference type="AlphaFoldDB" id="A0A0C9N8A6"/>
<dbReference type="PANTHER" id="PTHR33221">
    <property type="entry name" value="WINGED HELIX-TURN-HELIX TRANSCRIPTIONAL REGULATOR, RRF2 FAMILY"/>
    <property type="match status" value="1"/>
</dbReference>
<dbReference type="Pfam" id="PF02082">
    <property type="entry name" value="Rrf2"/>
    <property type="match status" value="1"/>
</dbReference>
<keyword evidence="2" id="KW-1185">Reference proteome</keyword>
<name>A0A0C9N8A6_SPHPI</name>
<accession>A0A0C9N8A6</accession>
<dbReference type="PANTHER" id="PTHR33221:SF15">
    <property type="entry name" value="HTH-TYPE TRANSCRIPTIONAL REGULATOR YWGB-RELATED"/>
    <property type="match status" value="1"/>
</dbReference>
<protein>
    <submittedName>
        <fullName evidence="1">DNA, contig: SP607</fullName>
    </submittedName>
</protein>
<proteinExistence type="predicted"/>
<dbReference type="InterPro" id="IPR036390">
    <property type="entry name" value="WH_DNA-bd_sf"/>
</dbReference>